<dbReference type="GO" id="GO:0016491">
    <property type="term" value="F:oxidoreductase activity"/>
    <property type="evidence" value="ECO:0007669"/>
    <property type="project" value="UniProtKB-KW"/>
</dbReference>
<keyword evidence="3" id="KW-0560">Oxidoreductase</keyword>
<dbReference type="InterPro" id="IPR036291">
    <property type="entry name" value="NAD(P)-bd_dom_sf"/>
</dbReference>
<sequence>MASIAAYLFPPRFLPERDMPDLSGKIALVTGGNTGIGYHTVKQLLLKNAKVYLAARSPDKAAAAIKRLEEETKGKKAIFLKLDLADLSSVRKATEGFLALESRLDLLFNNGGVMISPPEMLTAQGHDLQFGTNCIGHFFFTELLLPVLLKTHAETGTRARIMHTSSIGHQFAPGRGFELVSLKGGPERDAWVKKAGTTMGPWRLYGESKLGNILVANYFARAHGDKIVSFSLHPGGIKTELGRHGGTLLQVAGNLFAYPAPMGAHTQLWGATIPEEDEVQGKYLVPWGKIGKVDPRASDRAQEDEVIAYVREQIQGF</sequence>
<dbReference type="PANTHER" id="PTHR24320">
    <property type="entry name" value="RETINOL DEHYDROGENASE"/>
    <property type="match status" value="1"/>
</dbReference>
<keyword evidence="2" id="KW-0521">NADP</keyword>
<organism evidence="4 5">
    <name type="scientific">Mycena albidolilacea</name>
    <dbReference type="NCBI Taxonomy" id="1033008"/>
    <lineage>
        <taxon>Eukaryota</taxon>
        <taxon>Fungi</taxon>
        <taxon>Dikarya</taxon>
        <taxon>Basidiomycota</taxon>
        <taxon>Agaricomycotina</taxon>
        <taxon>Agaricomycetes</taxon>
        <taxon>Agaricomycetidae</taxon>
        <taxon>Agaricales</taxon>
        <taxon>Marasmiineae</taxon>
        <taxon>Mycenaceae</taxon>
        <taxon>Mycena</taxon>
    </lineage>
</organism>
<accession>A0AAD7ELY8</accession>
<dbReference type="PANTHER" id="PTHR24320:SF236">
    <property type="entry name" value="SHORT-CHAIN DEHYDROGENASE-RELATED"/>
    <property type="match status" value="1"/>
</dbReference>
<protein>
    <submittedName>
        <fullName evidence="4">NAD(P)-binding protein</fullName>
    </submittedName>
</protein>
<gene>
    <name evidence="4" type="ORF">DFH08DRAFT_876087</name>
</gene>
<dbReference type="Gene3D" id="3.40.50.720">
    <property type="entry name" value="NAD(P)-binding Rossmann-like Domain"/>
    <property type="match status" value="1"/>
</dbReference>
<keyword evidence="5" id="KW-1185">Reference proteome</keyword>
<dbReference type="InterPro" id="IPR002347">
    <property type="entry name" value="SDR_fam"/>
</dbReference>
<dbReference type="SUPFAM" id="SSF51735">
    <property type="entry name" value="NAD(P)-binding Rossmann-fold domains"/>
    <property type="match status" value="1"/>
</dbReference>
<dbReference type="EMBL" id="JARIHO010000028">
    <property type="protein sequence ID" value="KAJ7339066.1"/>
    <property type="molecule type" value="Genomic_DNA"/>
</dbReference>
<evidence type="ECO:0000256" key="1">
    <source>
        <dbReference type="ARBA" id="ARBA00006484"/>
    </source>
</evidence>
<comment type="similarity">
    <text evidence="1">Belongs to the short-chain dehydrogenases/reductases (SDR) family.</text>
</comment>
<proteinExistence type="inferred from homology"/>
<reference evidence="4" key="1">
    <citation type="submission" date="2023-03" db="EMBL/GenBank/DDBJ databases">
        <title>Massive genome expansion in bonnet fungi (Mycena s.s.) driven by repeated elements and novel gene families across ecological guilds.</title>
        <authorList>
            <consortium name="Lawrence Berkeley National Laboratory"/>
            <person name="Harder C.B."/>
            <person name="Miyauchi S."/>
            <person name="Viragh M."/>
            <person name="Kuo A."/>
            <person name="Thoen E."/>
            <person name="Andreopoulos B."/>
            <person name="Lu D."/>
            <person name="Skrede I."/>
            <person name="Drula E."/>
            <person name="Henrissat B."/>
            <person name="Morin E."/>
            <person name="Kohler A."/>
            <person name="Barry K."/>
            <person name="LaButti K."/>
            <person name="Morin E."/>
            <person name="Salamov A."/>
            <person name="Lipzen A."/>
            <person name="Mereny Z."/>
            <person name="Hegedus B."/>
            <person name="Baldrian P."/>
            <person name="Stursova M."/>
            <person name="Weitz H."/>
            <person name="Taylor A."/>
            <person name="Grigoriev I.V."/>
            <person name="Nagy L.G."/>
            <person name="Martin F."/>
            <person name="Kauserud H."/>
        </authorList>
    </citation>
    <scope>NUCLEOTIDE SEQUENCE</scope>
    <source>
        <strain evidence="4">CBHHK002</strain>
    </source>
</reference>
<evidence type="ECO:0000256" key="3">
    <source>
        <dbReference type="ARBA" id="ARBA00023002"/>
    </source>
</evidence>
<evidence type="ECO:0000313" key="5">
    <source>
        <dbReference type="Proteomes" id="UP001218218"/>
    </source>
</evidence>
<dbReference type="Pfam" id="PF00106">
    <property type="entry name" value="adh_short"/>
    <property type="match status" value="1"/>
</dbReference>
<dbReference type="PRINTS" id="PR00081">
    <property type="entry name" value="GDHRDH"/>
</dbReference>
<evidence type="ECO:0000313" key="4">
    <source>
        <dbReference type="EMBL" id="KAJ7339066.1"/>
    </source>
</evidence>
<comment type="caution">
    <text evidence="4">The sequence shown here is derived from an EMBL/GenBank/DDBJ whole genome shotgun (WGS) entry which is preliminary data.</text>
</comment>
<dbReference type="Proteomes" id="UP001218218">
    <property type="component" value="Unassembled WGS sequence"/>
</dbReference>
<dbReference type="AlphaFoldDB" id="A0AAD7ELY8"/>
<name>A0AAD7ELY8_9AGAR</name>
<evidence type="ECO:0000256" key="2">
    <source>
        <dbReference type="ARBA" id="ARBA00022857"/>
    </source>
</evidence>